<name>A0A1G5BX50_9FIRM</name>
<dbReference type="OrthoDB" id="9814427at2"/>
<dbReference type="SUPFAM" id="SSF53822">
    <property type="entry name" value="Periplasmic binding protein-like I"/>
    <property type="match status" value="1"/>
</dbReference>
<dbReference type="PANTHER" id="PTHR46847">
    <property type="entry name" value="D-ALLOSE-BINDING PERIPLASMIC PROTEIN-RELATED"/>
    <property type="match status" value="1"/>
</dbReference>
<accession>A0A1G5BX50</accession>
<evidence type="ECO:0000313" key="6">
    <source>
        <dbReference type="Proteomes" id="UP000183047"/>
    </source>
</evidence>
<reference evidence="6" key="1">
    <citation type="submission" date="2016-10" db="EMBL/GenBank/DDBJ databases">
        <authorList>
            <person name="Varghese N."/>
            <person name="Submissions S."/>
        </authorList>
    </citation>
    <scope>NUCLEOTIDE SEQUENCE [LARGE SCALE GENOMIC DNA]</scope>
    <source>
        <strain evidence="6">XBD2006</strain>
    </source>
</reference>
<comment type="subcellular location">
    <subcellularLocation>
        <location evidence="1">Cell envelope</location>
    </subcellularLocation>
</comment>
<dbReference type="GO" id="GO:0030246">
    <property type="term" value="F:carbohydrate binding"/>
    <property type="evidence" value="ECO:0007669"/>
    <property type="project" value="UniProtKB-ARBA"/>
</dbReference>
<keyword evidence="3" id="KW-0732">Signal</keyword>
<dbReference type="InterPro" id="IPR028082">
    <property type="entry name" value="Peripla_BP_I"/>
</dbReference>
<dbReference type="EMBL" id="FMUR01000005">
    <property type="protein sequence ID" value="SCX94614.1"/>
    <property type="molecule type" value="Genomic_DNA"/>
</dbReference>
<evidence type="ECO:0000313" key="5">
    <source>
        <dbReference type="EMBL" id="SCX94614.1"/>
    </source>
</evidence>
<sequence>MLINRNKIAALLTAAAVLLTGCGPFTGFYVYDVSSEDGGIETKANDALISVGFSQLGSESTWRSANTESVKAALSTGNGFFLIFDNARQKQEKQFKAVRNFISQRVDYIVICPVIQEGWDVVLAEAKDAGIPVILLDRNISVNDESMYTSFIGEDMYAEGASAGKWLEEYLDSRGKSEEEINIVVIEGTSGSSAKEGRAQGFGAIAARHMNWKMLASATGEFTQTKGKETMARLLGEFDDIDVIVCQNDDMTFGAIEALKEAGVKTGGVGEPVLISFDGTRKALELVKEGVINVDVECNPNSGELLAQIINDLEAGREVDKAYYMEEKVFTKENVDEYIEDRNY</sequence>
<gene>
    <name evidence="5" type="ORF">SAMN02910451_00857</name>
</gene>
<evidence type="ECO:0000256" key="1">
    <source>
        <dbReference type="ARBA" id="ARBA00004196"/>
    </source>
</evidence>
<dbReference type="RefSeq" id="WP_143002085.1">
    <property type="nucleotide sequence ID" value="NZ_FMUR01000005.1"/>
</dbReference>
<dbReference type="Gene3D" id="3.40.50.2300">
    <property type="match status" value="2"/>
</dbReference>
<proteinExistence type="inferred from homology"/>
<dbReference type="AlphaFoldDB" id="A0A1G5BX50"/>
<dbReference type="Proteomes" id="UP000183047">
    <property type="component" value="Unassembled WGS sequence"/>
</dbReference>
<evidence type="ECO:0000259" key="4">
    <source>
        <dbReference type="Pfam" id="PF13407"/>
    </source>
</evidence>
<dbReference type="GO" id="GO:0030313">
    <property type="term" value="C:cell envelope"/>
    <property type="evidence" value="ECO:0007669"/>
    <property type="project" value="UniProtKB-SubCell"/>
</dbReference>
<protein>
    <submittedName>
        <fullName evidence="5">Monosaccharide ABC transporter substrate-binding protein, CUT2 family</fullName>
    </submittedName>
</protein>
<organism evidence="5 6">
    <name type="scientific">Butyrivibrio hungatei</name>
    <dbReference type="NCBI Taxonomy" id="185008"/>
    <lineage>
        <taxon>Bacteria</taxon>
        <taxon>Bacillati</taxon>
        <taxon>Bacillota</taxon>
        <taxon>Clostridia</taxon>
        <taxon>Lachnospirales</taxon>
        <taxon>Lachnospiraceae</taxon>
        <taxon>Butyrivibrio</taxon>
    </lineage>
</organism>
<keyword evidence="6" id="KW-1185">Reference proteome</keyword>
<dbReference type="Pfam" id="PF13407">
    <property type="entry name" value="Peripla_BP_4"/>
    <property type="match status" value="1"/>
</dbReference>
<feature type="domain" description="Periplasmic binding protein" evidence="4">
    <location>
        <begin position="52"/>
        <end position="294"/>
    </location>
</feature>
<dbReference type="PANTHER" id="PTHR46847:SF3">
    <property type="entry name" value="GALACTOFURANOSE-BINDING PROTEIN YTFQ"/>
    <property type="match status" value="1"/>
</dbReference>
<comment type="similarity">
    <text evidence="2">Belongs to the bacterial solute-binding protein 2 family.</text>
</comment>
<dbReference type="PROSITE" id="PS51257">
    <property type="entry name" value="PROKAR_LIPOPROTEIN"/>
    <property type="match status" value="1"/>
</dbReference>
<dbReference type="InterPro" id="IPR025997">
    <property type="entry name" value="SBP_2_dom"/>
</dbReference>
<evidence type="ECO:0000256" key="3">
    <source>
        <dbReference type="ARBA" id="ARBA00022729"/>
    </source>
</evidence>
<evidence type="ECO:0000256" key="2">
    <source>
        <dbReference type="ARBA" id="ARBA00007639"/>
    </source>
</evidence>
<dbReference type="CDD" id="cd06309">
    <property type="entry name" value="PBP1_galactofuranose_YtfQ-like"/>
    <property type="match status" value="1"/>
</dbReference>